<comment type="caution">
    <text evidence="2">The sequence shown here is derived from an EMBL/GenBank/DDBJ whole genome shotgun (WGS) entry which is preliminary data.</text>
</comment>
<protein>
    <recommendedName>
        <fullName evidence="4">VIT family protein</fullName>
    </recommendedName>
</protein>
<feature type="transmembrane region" description="Helical" evidence="1">
    <location>
        <begin position="44"/>
        <end position="64"/>
    </location>
</feature>
<keyword evidence="1" id="KW-0812">Transmembrane</keyword>
<gene>
    <name evidence="2" type="ORF">G3I29_26560</name>
</gene>
<evidence type="ECO:0000313" key="2">
    <source>
        <dbReference type="EMBL" id="NEA18996.1"/>
    </source>
</evidence>
<dbReference type="EMBL" id="JAAGLQ010000570">
    <property type="protein sequence ID" value="NEA18996.1"/>
    <property type="molecule type" value="Genomic_DNA"/>
</dbReference>
<keyword evidence="1" id="KW-0472">Membrane</keyword>
<feature type="transmembrane region" description="Helical" evidence="1">
    <location>
        <begin position="156"/>
        <end position="174"/>
    </location>
</feature>
<feature type="transmembrane region" description="Helical" evidence="1">
    <location>
        <begin position="99"/>
        <end position="122"/>
    </location>
</feature>
<dbReference type="Proteomes" id="UP000471293">
    <property type="component" value="Unassembled WGS sequence"/>
</dbReference>
<proteinExistence type="predicted"/>
<accession>A0A6N9UAG6</accession>
<evidence type="ECO:0008006" key="4">
    <source>
        <dbReference type="Google" id="ProtNLM"/>
    </source>
</evidence>
<name>A0A6N9UAG6_STRHA</name>
<evidence type="ECO:0000313" key="3">
    <source>
        <dbReference type="Proteomes" id="UP000471293"/>
    </source>
</evidence>
<sequence>MAEGTARMRLPLVLGLTDGLLNALTLAGSALLGSSARPVLSLGARVGAAALVTTAFTVFVADYAERRAHLVHASRELNLTESGRLAAGRLGRRALTASFASMAVACAASFLGAALPLFAGVVLPGPVWIVPALAVAALAGLGGVLARVIGGRVGRWTLTMAVGGFCVLLIGVRLDIA</sequence>
<organism evidence="2 3">
    <name type="scientific">Streptomyces halstedii</name>
    <dbReference type="NCBI Taxonomy" id="1944"/>
    <lineage>
        <taxon>Bacteria</taxon>
        <taxon>Bacillati</taxon>
        <taxon>Actinomycetota</taxon>
        <taxon>Actinomycetes</taxon>
        <taxon>Kitasatosporales</taxon>
        <taxon>Streptomycetaceae</taxon>
        <taxon>Streptomyces</taxon>
    </lineage>
</organism>
<dbReference type="AlphaFoldDB" id="A0A6N9UAG6"/>
<feature type="transmembrane region" description="Helical" evidence="1">
    <location>
        <begin position="12"/>
        <end position="32"/>
    </location>
</feature>
<evidence type="ECO:0000256" key="1">
    <source>
        <dbReference type="SAM" id="Phobius"/>
    </source>
</evidence>
<feature type="transmembrane region" description="Helical" evidence="1">
    <location>
        <begin position="128"/>
        <end position="149"/>
    </location>
</feature>
<reference evidence="2 3" key="1">
    <citation type="submission" date="2020-01" db="EMBL/GenBank/DDBJ databases">
        <title>Insect and environment-associated Actinomycetes.</title>
        <authorList>
            <person name="Currrie C."/>
            <person name="Chevrette M."/>
            <person name="Carlson C."/>
            <person name="Stubbendieck R."/>
            <person name="Wendt-Pienkowski E."/>
        </authorList>
    </citation>
    <scope>NUCLEOTIDE SEQUENCE [LARGE SCALE GENOMIC DNA]</scope>
    <source>
        <strain evidence="2 3">SID11342</strain>
    </source>
</reference>
<keyword evidence="1" id="KW-1133">Transmembrane helix</keyword>